<dbReference type="RefSeq" id="WP_182299251.1">
    <property type="nucleotide sequence ID" value="NZ_CP041969.1"/>
</dbReference>
<protein>
    <submittedName>
        <fullName evidence="7">ABC transporter permease</fullName>
    </submittedName>
</protein>
<dbReference type="GO" id="GO:0016020">
    <property type="term" value="C:membrane"/>
    <property type="evidence" value="ECO:0007669"/>
    <property type="project" value="UniProtKB-SubCell"/>
</dbReference>
<keyword evidence="8" id="KW-1185">Reference proteome</keyword>
<feature type="domain" description="ABC-2 type transporter transmembrane" evidence="6">
    <location>
        <begin position="20"/>
        <end position="393"/>
    </location>
</feature>
<feature type="transmembrane region" description="Helical" evidence="5">
    <location>
        <begin position="284"/>
        <end position="307"/>
    </location>
</feature>
<evidence type="ECO:0000313" key="7">
    <source>
        <dbReference type="EMBL" id="QMV43020.1"/>
    </source>
</evidence>
<evidence type="ECO:0000256" key="4">
    <source>
        <dbReference type="ARBA" id="ARBA00023136"/>
    </source>
</evidence>
<evidence type="ECO:0000259" key="6">
    <source>
        <dbReference type="Pfam" id="PF12698"/>
    </source>
</evidence>
<organism evidence="7 8">
    <name type="scientific">Cohnella cholangitidis</name>
    <dbReference type="NCBI Taxonomy" id="2598458"/>
    <lineage>
        <taxon>Bacteria</taxon>
        <taxon>Bacillati</taxon>
        <taxon>Bacillota</taxon>
        <taxon>Bacilli</taxon>
        <taxon>Bacillales</taxon>
        <taxon>Paenibacillaceae</taxon>
        <taxon>Cohnella</taxon>
    </lineage>
</organism>
<gene>
    <name evidence="7" type="ORF">FPL14_18895</name>
</gene>
<evidence type="ECO:0000256" key="1">
    <source>
        <dbReference type="ARBA" id="ARBA00004141"/>
    </source>
</evidence>
<dbReference type="GO" id="GO:0140359">
    <property type="term" value="F:ABC-type transporter activity"/>
    <property type="evidence" value="ECO:0007669"/>
    <property type="project" value="InterPro"/>
</dbReference>
<evidence type="ECO:0000313" key="8">
    <source>
        <dbReference type="Proteomes" id="UP000515679"/>
    </source>
</evidence>
<keyword evidence="2 5" id="KW-0812">Transmembrane</keyword>
<name>A0A7G5C1D6_9BACL</name>
<sequence>MNNSLWTVMSFTMRNKLRSKAFIIMTVVLAVLLIVVGNLPYLIDKLGGGDKVTKVGYAEGQQAQVIEGLQDYFAKLPDAKIELVSQSSEEELKKALENGDVSGYLTFTDDSSLGFPKTVYNAKSAFEGGTSSTLATALQLVKNNIITEDAGLSKEQKAQLDAQVSFDTNKVSFSNEKGKTEEEQGMAIGLTYAMIILLFMAVMITGQLIATEITAEKSSRVMEIIVTSVSPLKQMWGKILGTFFVAIIQIVILIGAFVINLTMPQNADSLDKFGIDLSVLDTNLVIYAILFYLAGFFLYATLFAAVGSIVSRTEDLGQAVMPITMITLVGFYIAMFGLTHPDHVLIQVCQYIPFFSPFLMFLRIGLSEPAWWEIALSVGILIASILAIGWLSAKIYRVGVLMYGKRPSVKEIIKAMKAYKV</sequence>
<evidence type="ECO:0000256" key="3">
    <source>
        <dbReference type="ARBA" id="ARBA00022989"/>
    </source>
</evidence>
<accession>A0A7G5C1D6</accession>
<dbReference type="EMBL" id="CP041969">
    <property type="protein sequence ID" value="QMV43020.1"/>
    <property type="molecule type" value="Genomic_DNA"/>
</dbReference>
<dbReference type="Pfam" id="PF12698">
    <property type="entry name" value="ABC2_membrane_3"/>
    <property type="match status" value="1"/>
</dbReference>
<proteinExistence type="predicted"/>
<feature type="transmembrane region" description="Helical" evidence="5">
    <location>
        <begin position="186"/>
        <end position="210"/>
    </location>
</feature>
<feature type="transmembrane region" description="Helical" evidence="5">
    <location>
        <begin position="374"/>
        <end position="393"/>
    </location>
</feature>
<feature type="transmembrane region" description="Helical" evidence="5">
    <location>
        <begin position="239"/>
        <end position="264"/>
    </location>
</feature>
<dbReference type="KEGG" id="cchl:FPL14_18895"/>
<comment type="subcellular location">
    <subcellularLocation>
        <location evidence="1">Membrane</location>
        <topology evidence="1">Multi-pass membrane protein</topology>
    </subcellularLocation>
</comment>
<dbReference type="AlphaFoldDB" id="A0A7G5C1D6"/>
<evidence type="ECO:0000256" key="2">
    <source>
        <dbReference type="ARBA" id="ARBA00022692"/>
    </source>
</evidence>
<feature type="transmembrane region" description="Helical" evidence="5">
    <location>
        <begin position="319"/>
        <end position="338"/>
    </location>
</feature>
<dbReference type="InterPro" id="IPR013525">
    <property type="entry name" value="ABC2_TM"/>
</dbReference>
<keyword evidence="3 5" id="KW-1133">Transmembrane helix</keyword>
<dbReference type="PANTHER" id="PTHR43471:SF3">
    <property type="entry name" value="ABC TRANSPORTER PERMEASE PROTEIN NATB"/>
    <property type="match status" value="1"/>
</dbReference>
<evidence type="ECO:0000256" key="5">
    <source>
        <dbReference type="SAM" id="Phobius"/>
    </source>
</evidence>
<feature type="transmembrane region" description="Helical" evidence="5">
    <location>
        <begin position="21"/>
        <end position="43"/>
    </location>
</feature>
<dbReference type="PANTHER" id="PTHR43471">
    <property type="entry name" value="ABC TRANSPORTER PERMEASE"/>
    <property type="match status" value="1"/>
</dbReference>
<dbReference type="Proteomes" id="UP000515679">
    <property type="component" value="Chromosome"/>
</dbReference>
<reference evidence="7 8" key="1">
    <citation type="submission" date="2019-07" db="EMBL/GenBank/DDBJ databases">
        <authorList>
            <person name="Kim J.K."/>
            <person name="Cheong H.-M."/>
            <person name="Choi Y."/>
            <person name="Hwang K.J."/>
            <person name="Lee S."/>
            <person name="Choi C."/>
        </authorList>
    </citation>
    <scope>NUCLEOTIDE SEQUENCE [LARGE SCALE GENOMIC DNA]</scope>
    <source>
        <strain evidence="7 8">KS 22</strain>
    </source>
</reference>
<keyword evidence="4 5" id="KW-0472">Membrane</keyword>